<evidence type="ECO:0000313" key="3">
    <source>
        <dbReference type="Proteomes" id="UP000245119"/>
    </source>
</evidence>
<name>A0A2T7NBH4_POMCA</name>
<accession>A0A2T7NBH4</accession>
<proteinExistence type="predicted"/>
<gene>
    <name evidence="2" type="ORF">C0Q70_21073</name>
</gene>
<keyword evidence="3" id="KW-1185">Reference proteome</keyword>
<dbReference type="AlphaFoldDB" id="A0A2T7NBH4"/>
<comment type="caution">
    <text evidence="2">The sequence shown here is derived from an EMBL/GenBank/DDBJ whole genome shotgun (WGS) entry which is preliminary data.</text>
</comment>
<evidence type="ECO:0000256" key="1">
    <source>
        <dbReference type="SAM" id="MobiDB-lite"/>
    </source>
</evidence>
<dbReference type="EMBL" id="PZQS01000014">
    <property type="protein sequence ID" value="PVD18524.1"/>
    <property type="molecule type" value="Genomic_DNA"/>
</dbReference>
<protein>
    <submittedName>
        <fullName evidence="2">Uncharacterized protein</fullName>
    </submittedName>
</protein>
<organism evidence="2 3">
    <name type="scientific">Pomacea canaliculata</name>
    <name type="common">Golden apple snail</name>
    <dbReference type="NCBI Taxonomy" id="400727"/>
    <lineage>
        <taxon>Eukaryota</taxon>
        <taxon>Metazoa</taxon>
        <taxon>Spiralia</taxon>
        <taxon>Lophotrochozoa</taxon>
        <taxon>Mollusca</taxon>
        <taxon>Gastropoda</taxon>
        <taxon>Caenogastropoda</taxon>
        <taxon>Architaenioglossa</taxon>
        <taxon>Ampullarioidea</taxon>
        <taxon>Ampullariidae</taxon>
        <taxon>Pomacea</taxon>
    </lineage>
</organism>
<reference evidence="2 3" key="1">
    <citation type="submission" date="2018-04" db="EMBL/GenBank/DDBJ databases">
        <title>The genome of golden apple snail Pomacea canaliculata provides insight into stress tolerance and invasive adaptation.</title>
        <authorList>
            <person name="Liu C."/>
            <person name="Liu B."/>
            <person name="Ren Y."/>
            <person name="Zhang Y."/>
            <person name="Wang H."/>
            <person name="Li S."/>
            <person name="Jiang F."/>
            <person name="Yin L."/>
            <person name="Zhang G."/>
            <person name="Qian W."/>
            <person name="Fan W."/>
        </authorList>
    </citation>
    <scope>NUCLEOTIDE SEQUENCE [LARGE SCALE GENOMIC DNA]</scope>
    <source>
        <strain evidence="2">SZHN2017</strain>
        <tissue evidence="2">Muscle</tissue>
    </source>
</reference>
<sequence>MTPLVLQTSIIQGVYGLRRTTVPITKRSRASCWTEEHPSPHIAHYTRMQKKKHLQEELMAGVKLEEKTAAREKADVSMGWNKVAAGILKKSDDGRRQSKPDLSDLPKRPITADPTKPCLRGQSSQGYSS</sequence>
<evidence type="ECO:0000313" key="2">
    <source>
        <dbReference type="EMBL" id="PVD18524.1"/>
    </source>
</evidence>
<feature type="region of interest" description="Disordered" evidence="1">
    <location>
        <begin position="86"/>
        <end position="129"/>
    </location>
</feature>
<dbReference type="Proteomes" id="UP000245119">
    <property type="component" value="Linkage Group LG14"/>
</dbReference>
<feature type="compositionally biased region" description="Basic and acidic residues" evidence="1">
    <location>
        <begin position="89"/>
        <end position="107"/>
    </location>
</feature>